<dbReference type="Proteomes" id="UP000245638">
    <property type="component" value="Unassembled WGS sequence"/>
</dbReference>
<protein>
    <submittedName>
        <fullName evidence="1">Uncharacterized protein</fullName>
    </submittedName>
</protein>
<organism evidence="1 2">
    <name type="scientific">Acidianus hospitalis</name>
    <dbReference type="NCBI Taxonomy" id="563177"/>
    <lineage>
        <taxon>Archaea</taxon>
        <taxon>Thermoproteota</taxon>
        <taxon>Thermoprotei</taxon>
        <taxon>Sulfolobales</taxon>
        <taxon>Sulfolobaceae</taxon>
        <taxon>Acidianus</taxon>
    </lineage>
</organism>
<sequence length="228" mass="25754">MESKAILPLLILFLILSNLVYSDSLYYYHGSSNFYTTKIIKFPPYFINISDYFIISDSTANSANNLSVDITQLELLNLSAYTILVTQFNLYVPKGAKIIFVPIEYEISEINGKLAFCNISLVFSCNSGYYVVPLVSNAKIDNVSYYFTVNSNFYTVNVSWSFSNDLLTYFSKIVLMVIVQIGGANYIYFWNIQIVANFIGPFSPSTHLIKLSENLCPLKVAQIISSLI</sequence>
<proteinExistence type="predicted"/>
<reference evidence="1 2" key="1">
    <citation type="journal article" date="2015" name="Appl. Environ. Microbiol.">
        <title>Nanoarchaeota, Their Sulfolobales Host, and Nanoarchaeota Virus Distribution across Yellowstone National Park Hot Springs.</title>
        <authorList>
            <person name="Munson-McGee J.H."/>
            <person name="Field E.K."/>
            <person name="Bateson M."/>
            <person name="Rooney C."/>
            <person name="Stepanauskas R."/>
            <person name="Young M.J."/>
        </authorList>
    </citation>
    <scope>NUCLEOTIDE SEQUENCE [LARGE SCALE GENOMIC DNA]</scope>
    <source>
        <strain evidence="1">SCGC AC-742_N10</strain>
    </source>
</reference>
<name>A0A2T9X2B6_9CREN</name>
<gene>
    <name evidence="1" type="ORF">DDW13_08115</name>
</gene>
<accession>A0A2T9X2B6</accession>
<comment type="caution">
    <text evidence="1">The sequence shown here is derived from an EMBL/GenBank/DDBJ whole genome shotgun (WGS) entry which is preliminary data.</text>
</comment>
<dbReference type="EMBL" id="QEFD01000231">
    <property type="protein sequence ID" value="PVU74236.1"/>
    <property type="molecule type" value="Genomic_DNA"/>
</dbReference>
<evidence type="ECO:0000313" key="1">
    <source>
        <dbReference type="EMBL" id="PVU74236.1"/>
    </source>
</evidence>
<evidence type="ECO:0000313" key="2">
    <source>
        <dbReference type="Proteomes" id="UP000245638"/>
    </source>
</evidence>
<dbReference type="AlphaFoldDB" id="A0A2T9X2B6"/>